<keyword evidence="5 6" id="KW-0238">DNA-binding</keyword>
<dbReference type="HAMAP" id="MF_01894">
    <property type="entry name" value="Smc_prok"/>
    <property type="match status" value="1"/>
</dbReference>
<dbReference type="Pfam" id="PF02463">
    <property type="entry name" value="SMC_N"/>
    <property type="match status" value="1"/>
</dbReference>
<evidence type="ECO:0000259" key="8">
    <source>
        <dbReference type="SMART" id="SM00968"/>
    </source>
</evidence>
<dbReference type="Proteomes" id="UP001519331">
    <property type="component" value="Unassembled WGS sequence"/>
</dbReference>
<dbReference type="InterPro" id="IPR011890">
    <property type="entry name" value="SMC_prok"/>
</dbReference>
<accession>A0ABS4T1L4</accession>
<feature type="coiled-coil region" evidence="6">
    <location>
        <begin position="174"/>
        <end position="201"/>
    </location>
</feature>
<feature type="region of interest" description="Disordered" evidence="7">
    <location>
        <begin position="810"/>
        <end position="834"/>
    </location>
</feature>
<dbReference type="EMBL" id="JAGINX010000001">
    <property type="protein sequence ID" value="MBP2317904.1"/>
    <property type="molecule type" value="Genomic_DNA"/>
</dbReference>
<evidence type="ECO:0000256" key="4">
    <source>
        <dbReference type="ARBA" id="ARBA00023054"/>
    </source>
</evidence>
<evidence type="ECO:0000256" key="3">
    <source>
        <dbReference type="ARBA" id="ARBA00022840"/>
    </source>
</evidence>
<evidence type="ECO:0000256" key="1">
    <source>
        <dbReference type="ARBA" id="ARBA00022490"/>
    </source>
</evidence>
<feature type="compositionally biased region" description="Low complexity" evidence="7">
    <location>
        <begin position="738"/>
        <end position="748"/>
    </location>
</feature>
<feature type="compositionally biased region" description="Acidic residues" evidence="7">
    <location>
        <begin position="950"/>
        <end position="965"/>
    </location>
</feature>
<dbReference type="InterPro" id="IPR027417">
    <property type="entry name" value="P-loop_NTPase"/>
</dbReference>
<evidence type="ECO:0000313" key="10">
    <source>
        <dbReference type="Proteomes" id="UP001519331"/>
    </source>
</evidence>
<feature type="compositionally biased region" description="Basic and acidic residues" evidence="7">
    <location>
        <begin position="778"/>
        <end position="790"/>
    </location>
</feature>
<dbReference type="NCBIfam" id="TIGR02168">
    <property type="entry name" value="SMC_prok_B"/>
    <property type="match status" value="1"/>
</dbReference>
<comment type="subcellular location">
    <subcellularLocation>
        <location evidence="6">Cytoplasm</location>
    </subcellularLocation>
</comment>
<dbReference type="SUPFAM" id="SSF75553">
    <property type="entry name" value="Smc hinge domain"/>
    <property type="match status" value="1"/>
</dbReference>
<keyword evidence="10" id="KW-1185">Reference proteome</keyword>
<dbReference type="PIRSF" id="PIRSF005719">
    <property type="entry name" value="SMC"/>
    <property type="match status" value="1"/>
</dbReference>
<dbReference type="InterPro" id="IPR024704">
    <property type="entry name" value="SMC"/>
</dbReference>
<dbReference type="InterPro" id="IPR036277">
    <property type="entry name" value="SMC_hinge_sf"/>
</dbReference>
<comment type="domain">
    <text evidence="6">Contains large globular domains required for ATP hydrolysis at each terminus and a third globular domain forming a flexible hinge near the middle of the molecule. These domains are separated by coiled-coil structures.</text>
</comment>
<reference evidence="9 10" key="1">
    <citation type="submission" date="2021-03" db="EMBL/GenBank/DDBJ databases">
        <title>Sequencing the genomes of 1000 actinobacteria strains.</title>
        <authorList>
            <person name="Klenk H.-P."/>
        </authorList>
    </citation>
    <scope>NUCLEOTIDE SEQUENCE [LARGE SCALE GENOMIC DNA]</scope>
    <source>
        <strain evidence="9 10">DSM 12544</strain>
    </source>
</reference>
<feature type="binding site" evidence="6">
    <location>
        <begin position="32"/>
        <end position="39"/>
    </location>
    <ligand>
        <name>ATP</name>
        <dbReference type="ChEBI" id="CHEBI:30616"/>
    </ligand>
</feature>
<feature type="coiled-coil region" evidence="6">
    <location>
        <begin position="255"/>
        <end position="282"/>
    </location>
</feature>
<dbReference type="Pfam" id="PF06470">
    <property type="entry name" value="SMC_hinge"/>
    <property type="match status" value="1"/>
</dbReference>
<dbReference type="PANTHER" id="PTHR43977">
    <property type="entry name" value="STRUCTURAL MAINTENANCE OF CHROMOSOMES PROTEIN 3"/>
    <property type="match status" value="1"/>
</dbReference>
<evidence type="ECO:0000313" key="9">
    <source>
        <dbReference type="EMBL" id="MBP2317904.1"/>
    </source>
</evidence>
<feature type="region of interest" description="Disordered" evidence="7">
    <location>
        <begin position="738"/>
        <end position="790"/>
    </location>
</feature>
<dbReference type="Gene3D" id="3.30.70.1620">
    <property type="match status" value="1"/>
</dbReference>
<sequence length="1197" mass="131332">MHLKTLTVRGFKSFASATTFEFEPGVTAVVGPNGSGKSNVVDALAWVMGEQGAKTLRGGSMEDVIFAGTAERQPLGRASVSLTIDNTDGALPIEYTEVTISRTMFRTGGSEYTINGQKCRLLDIQELLSDSGLGREMHVIVGQGQLDQILHATPEQRRGFIEEAAGVLKHRRRRERTVRKLDSMQGNLDRLEDLISEISRQLAPLGRQAKVARRAQRIQHDVRDALSRLIADDLLQAATALNESSQGEETDRARAAELKDSLERQDAEISALSQQAEALRQRGEKLVGGHHRLEQVQERLRSVASLAAERARSLYASAVVDTSGRDPEDLRAQAEQVTAQAQEQKAEVDDAAARLESITAQREQAETQLKAEETRLTEQLRAVADRKAGLATLQGKADTAQGRIDAAESRRRRALEQQEQAQESQQRARSEFAELEQKVVGIETGEESLDAAYESAQQRYDGLRQRHDELLAEQRRLQNVVSEDRARLSGLSAARTPRDGAAALQKDYAQGIESSLAEKLSLTSGWEKALAAVLGSLDTALITADADAAARALDWLAEQDGGRAHLVYPEPGASAAPELPSLPAEVDGALWALDAITVPEELAAPLRTALTGVVLCADQPSAQTLLKQPEVSTAVTADGTILRAGERIGGTALENSDLAITAQINDLTATLEQAEKDLEKVTQQAESSGAEVAAAELKVDEAMGALHANDAELSAITEQLGQLSAEVSRAEERISSAQKEIAEAAQAEQDAEEQLQEVTQRLEAAQNEEIEEDPSTQLRDELAEQASARRREEVDARLALRAAEEQHKQMLERAASFRRSAQAEEHRREQAQKIAEARNKRGQEAEAVQAEAEAAVERLSSVLDQARAAQDATQQQHQQLTEQLRTLRQARSGEAEELEAVTGRLHQAELTRTELRLALEAAEQRGRDELSLTPEYLIEHYGPDQPIPDPDAETGDAESGEDAAEGEPQGTPYVRAEQEKRLEKARRDLKALGKVNPLALEEHAALEERHTYLQEQLTDLKKSKQDLLDIIADVDQTVERVFTEAWEDTKVQFERVFGRLFPGGEGRLELTNPVDMLNTGIEVHARPPGKRIRRLSLLSGGERSLTAVALLVAIFKARPSPFYVMDEVEAALDDTNLSRLLVIFEELRASSQLIVITHQKRTMEIADALYGVSMRQDGSTRVVSQKMASREQEQETV</sequence>
<evidence type="ECO:0000256" key="6">
    <source>
        <dbReference type="HAMAP-Rule" id="MF_01894"/>
    </source>
</evidence>
<dbReference type="Gene3D" id="1.20.1060.20">
    <property type="match status" value="1"/>
</dbReference>
<feature type="compositionally biased region" description="Basic and acidic residues" evidence="7">
    <location>
        <begin position="821"/>
        <end position="834"/>
    </location>
</feature>
<comment type="similarity">
    <text evidence="6">Belongs to the SMC family.</text>
</comment>
<dbReference type="SMART" id="SM00968">
    <property type="entry name" value="SMC_hinge"/>
    <property type="match status" value="1"/>
</dbReference>
<feature type="region of interest" description="Disordered" evidence="7">
    <location>
        <begin position="411"/>
        <end position="430"/>
    </location>
</feature>
<comment type="subunit">
    <text evidence="6">Homodimer.</text>
</comment>
<protein>
    <recommendedName>
        <fullName evidence="6">Chromosome partition protein Smc</fullName>
    </recommendedName>
</protein>
<dbReference type="InterPro" id="IPR010935">
    <property type="entry name" value="SMC_hinge"/>
</dbReference>
<proteinExistence type="inferred from homology"/>
<comment type="caution">
    <text evidence="9">The sequence shown here is derived from an EMBL/GenBank/DDBJ whole genome shotgun (WGS) entry which is preliminary data.</text>
</comment>
<dbReference type="InterPro" id="IPR003395">
    <property type="entry name" value="RecF/RecN/SMC_N"/>
</dbReference>
<keyword evidence="3 6" id="KW-0067">ATP-binding</keyword>
<evidence type="ECO:0000256" key="7">
    <source>
        <dbReference type="SAM" id="MobiDB-lite"/>
    </source>
</evidence>
<dbReference type="RefSeq" id="WP_210048199.1">
    <property type="nucleotide sequence ID" value="NZ_JAGINX010000001.1"/>
</dbReference>
<organism evidence="9 10">
    <name type="scientific">Nesterenkonia lacusekhoensis</name>
    <dbReference type="NCBI Taxonomy" id="150832"/>
    <lineage>
        <taxon>Bacteria</taxon>
        <taxon>Bacillati</taxon>
        <taxon>Actinomycetota</taxon>
        <taxon>Actinomycetes</taxon>
        <taxon>Micrococcales</taxon>
        <taxon>Micrococcaceae</taxon>
        <taxon>Nesterenkonia</taxon>
    </lineage>
</organism>
<feature type="domain" description="SMC hinge" evidence="8">
    <location>
        <begin position="510"/>
        <end position="626"/>
    </location>
</feature>
<keyword evidence="4 6" id="KW-0175">Coiled coil</keyword>
<feature type="region of interest" description="Disordered" evidence="7">
    <location>
        <begin position="939"/>
        <end position="976"/>
    </location>
</feature>
<evidence type="ECO:0000256" key="5">
    <source>
        <dbReference type="ARBA" id="ARBA00023125"/>
    </source>
</evidence>
<keyword evidence="2 6" id="KW-0547">Nucleotide-binding</keyword>
<dbReference type="Gene3D" id="3.40.50.300">
    <property type="entry name" value="P-loop containing nucleotide triphosphate hydrolases"/>
    <property type="match status" value="2"/>
</dbReference>
<gene>
    <name evidence="6" type="primary">smc</name>
    <name evidence="9" type="ORF">JOF45_000923</name>
</gene>
<name>A0ABS4T1L4_9MICC</name>
<comment type="function">
    <text evidence="6">Required for chromosome condensation and partitioning.</text>
</comment>
<evidence type="ECO:0000256" key="2">
    <source>
        <dbReference type="ARBA" id="ARBA00022741"/>
    </source>
</evidence>
<dbReference type="SUPFAM" id="SSF52540">
    <property type="entry name" value="P-loop containing nucleoside triphosphate hydrolases"/>
    <property type="match status" value="1"/>
</dbReference>
<keyword evidence="1 6" id="KW-0963">Cytoplasm</keyword>